<dbReference type="AlphaFoldDB" id="A0A1G2TGM3"/>
<sequence>MKNLFGEQVAEEEILEEKPLEKSSSTFNIFALTDAIGGRNKREAWMLYRKALASGQVPEEIFYRIFWQVKTMLLAGCTKSAEEADMKPFPYSKAKSFLKNFKPNELEKLSEALVVGYHQARRGEEEIETFIEKTILSL</sequence>
<evidence type="ECO:0000259" key="1">
    <source>
        <dbReference type="Pfam" id="PF21694"/>
    </source>
</evidence>
<reference evidence="2 3" key="1">
    <citation type="journal article" date="2016" name="Nat. Commun.">
        <title>Thousands of microbial genomes shed light on interconnected biogeochemical processes in an aquifer system.</title>
        <authorList>
            <person name="Anantharaman K."/>
            <person name="Brown C.T."/>
            <person name="Hug L.A."/>
            <person name="Sharon I."/>
            <person name="Castelle C.J."/>
            <person name="Probst A.J."/>
            <person name="Thomas B.C."/>
            <person name="Singh A."/>
            <person name="Wilkins M.J."/>
            <person name="Karaoz U."/>
            <person name="Brodie E.L."/>
            <person name="Williams K.H."/>
            <person name="Hubbard S.S."/>
            <person name="Banfield J.F."/>
        </authorList>
    </citation>
    <scope>NUCLEOTIDE SEQUENCE [LARGE SCALE GENOMIC DNA]</scope>
</reference>
<dbReference type="GO" id="GO:0003677">
    <property type="term" value="F:DNA binding"/>
    <property type="evidence" value="ECO:0007669"/>
    <property type="project" value="InterPro"/>
</dbReference>
<comment type="caution">
    <text evidence="2">The sequence shown here is derived from an EMBL/GenBank/DDBJ whole genome shotgun (WGS) entry which is preliminary data.</text>
</comment>
<evidence type="ECO:0000313" key="3">
    <source>
        <dbReference type="Proteomes" id="UP000177279"/>
    </source>
</evidence>
<dbReference type="InterPro" id="IPR048466">
    <property type="entry name" value="DNA_pol3_delta-like_C"/>
</dbReference>
<dbReference type="InterPro" id="IPR008921">
    <property type="entry name" value="DNA_pol3_clamp-load_cplx_C"/>
</dbReference>
<accession>A0A1G2TGM3</accession>
<dbReference type="Proteomes" id="UP000177279">
    <property type="component" value="Unassembled WGS sequence"/>
</dbReference>
<dbReference type="Pfam" id="PF21694">
    <property type="entry name" value="DNA_pol3_delta_C"/>
    <property type="match status" value="1"/>
</dbReference>
<evidence type="ECO:0000313" key="2">
    <source>
        <dbReference type="EMBL" id="OHA96332.1"/>
    </source>
</evidence>
<protein>
    <recommendedName>
        <fullName evidence="1">DNA polymerase III delta subunit-like C-terminal domain-containing protein</fullName>
    </recommendedName>
</protein>
<dbReference type="Gene3D" id="1.20.272.10">
    <property type="match status" value="1"/>
</dbReference>
<dbReference type="SUPFAM" id="SSF48019">
    <property type="entry name" value="post-AAA+ oligomerization domain-like"/>
    <property type="match status" value="1"/>
</dbReference>
<organism evidence="2 3">
    <name type="scientific">Candidatus Zambryskibacteria bacterium RIFCSPHIGHO2_02_FULL_43_37</name>
    <dbReference type="NCBI Taxonomy" id="1802749"/>
    <lineage>
        <taxon>Bacteria</taxon>
        <taxon>Candidatus Zambryskiibacteriota</taxon>
    </lineage>
</organism>
<dbReference type="GO" id="GO:0006260">
    <property type="term" value="P:DNA replication"/>
    <property type="evidence" value="ECO:0007669"/>
    <property type="project" value="InterPro"/>
</dbReference>
<dbReference type="EMBL" id="MHVS01000005">
    <property type="protein sequence ID" value="OHA96332.1"/>
    <property type="molecule type" value="Genomic_DNA"/>
</dbReference>
<proteinExistence type="predicted"/>
<feature type="domain" description="DNA polymerase III delta subunit-like C-terminal" evidence="1">
    <location>
        <begin position="28"/>
        <end position="137"/>
    </location>
</feature>
<name>A0A1G2TGM3_9BACT</name>
<gene>
    <name evidence="2" type="ORF">A3D49_00350</name>
</gene>